<evidence type="ECO:0000313" key="1">
    <source>
        <dbReference type="EMBL" id="CUS42517.1"/>
    </source>
</evidence>
<dbReference type="EMBL" id="CZQC01000067">
    <property type="protein sequence ID" value="CUS42517.1"/>
    <property type="molecule type" value="Genomic_DNA"/>
</dbReference>
<protein>
    <submittedName>
        <fullName evidence="1">Response regulator</fullName>
    </submittedName>
</protein>
<proteinExistence type="predicted"/>
<organism evidence="1">
    <name type="scientific">hydrothermal vent metagenome</name>
    <dbReference type="NCBI Taxonomy" id="652676"/>
    <lineage>
        <taxon>unclassified sequences</taxon>
        <taxon>metagenomes</taxon>
        <taxon>ecological metagenomes</taxon>
    </lineage>
</organism>
<gene>
    <name evidence="1" type="ORF">MGWOODY_Tha1840</name>
</gene>
<dbReference type="AlphaFoldDB" id="A0A160TG93"/>
<sequence>MFNFAAYITTDYNPYFLGRKRVKYSSVTIDEVLYHILMEEEVGCFTIMELRDRYLKRVNPNGVSLPDLRMYLYDQIRKMINCGWVEHHSERKARGQRFVVLQQPAGISPKPTQPGKGMQVRETLAKPQQQAIDMHPDISKYEKPVEKKSATEVLQQMLKETRLDLLTSYGETERYAQMIQDLPELKTTLESDLVASRDNSSRLLGHINALESALQKIGTMG</sequence>
<name>A0A160TG93_9ZZZZ</name>
<reference evidence="1" key="1">
    <citation type="submission" date="2015-10" db="EMBL/GenBank/DDBJ databases">
        <authorList>
            <person name="Gilbert D.G."/>
        </authorList>
    </citation>
    <scope>NUCLEOTIDE SEQUENCE</scope>
</reference>
<accession>A0A160TG93</accession>